<sequence length="561" mass="64117">MLTRYGLHPTARAALRSHFYRSFSVLPDTSNNVAGHSVGQHNDDKSTKLVKRKVAIVGGFMGKGFHGLQLNDNVYTIEDEIRRAILQAGAMRDSNFEHLSKIDWARSSRTDKGVHAGCIVFSGKLLIDEENRVDPVSGRVHCLKEALNASLPDNIRVFSCTRVNKRFSARKNCVLREYEYFMPLSFVKGSIIKATNGDFDPDQAVTEFCHALRRYEGVHDFHNFTRSRSYFYKIQAKKTQNERLLNEIKSLDDVMDDDTESENSAVEGNSEEINQLSDIEGYTRKQLFRHRRSIYSCTGSVVSNFDSEPYLRVRIVGQAFLLNQIRCMIGAALAVATKGMSWSEFDAALLTNRIVRVPIAPAEGLVLLSSSFGGRLHTVSLYNDSNTPLAKERIGVMHRVLLDHNEDEEMKNFREEVIYKQVAQSWNMEMDRWRTYLERCYEANEHLNEDELCQLLHEQDQSKLAHKHKNKTFLEYNRVKLTEIGRQGALLPKQFTTKLCIRYNVAPGIFTTDLRRAIAHHLKAGKIPHDADEEQIMAYIDSCGPKTLAKEGRYVRLNIQT</sequence>
<evidence type="ECO:0000313" key="8">
    <source>
        <dbReference type="EMBL" id="CEG40732.1"/>
    </source>
</evidence>
<dbReference type="OMA" id="TLREYEY"/>
<evidence type="ECO:0000256" key="2">
    <source>
        <dbReference type="ARBA" id="ARBA00022694"/>
    </source>
</evidence>
<dbReference type="InterPro" id="IPR020095">
    <property type="entry name" value="PsdUridine_synth_TruA_C"/>
</dbReference>
<protein>
    <submittedName>
        <fullName evidence="8">Trna pseudouridine(38-40) synthase</fullName>
    </submittedName>
</protein>
<evidence type="ECO:0000256" key="3">
    <source>
        <dbReference type="ARBA" id="ARBA00023235"/>
    </source>
</evidence>
<dbReference type="GO" id="GO:1990481">
    <property type="term" value="P:mRNA pseudouridine synthesis"/>
    <property type="evidence" value="ECO:0007669"/>
    <property type="project" value="TreeGrafter"/>
</dbReference>
<dbReference type="GO" id="GO:0005634">
    <property type="term" value="C:nucleus"/>
    <property type="evidence" value="ECO:0007669"/>
    <property type="project" value="TreeGrafter"/>
</dbReference>
<dbReference type="FunFam" id="3.30.70.580:FF:000002">
    <property type="entry name" value="tRNA pseudouridine synthase"/>
    <property type="match status" value="1"/>
</dbReference>
<dbReference type="Gene3D" id="3.30.70.660">
    <property type="entry name" value="Pseudouridine synthase I, catalytic domain, C-terminal subdomain"/>
    <property type="match status" value="1"/>
</dbReference>
<feature type="domain" description="Pseudouridine synthase I TruA alpha/beta" evidence="7">
    <location>
        <begin position="211"/>
        <end position="372"/>
    </location>
</feature>
<dbReference type="AlphaFoldDB" id="A0A0P1AIJ4"/>
<dbReference type="InterPro" id="IPR001406">
    <property type="entry name" value="PsdUridine_synth_TruA"/>
</dbReference>
<dbReference type="PANTHER" id="PTHR11142">
    <property type="entry name" value="PSEUDOURIDYLATE SYNTHASE"/>
    <property type="match status" value="1"/>
</dbReference>
<evidence type="ECO:0000256" key="5">
    <source>
        <dbReference type="PIRSR" id="PIRSR641708-1"/>
    </source>
</evidence>
<dbReference type="InterPro" id="IPR020097">
    <property type="entry name" value="PsdUridine_synth_TruA_a/b_dom"/>
</dbReference>
<dbReference type="SUPFAM" id="SSF55120">
    <property type="entry name" value="Pseudouridine synthase"/>
    <property type="match status" value="1"/>
</dbReference>
<reference evidence="9" key="1">
    <citation type="submission" date="2014-09" db="EMBL/GenBank/DDBJ databases">
        <authorList>
            <person name="Sharma Rahul"/>
            <person name="Thines Marco"/>
        </authorList>
    </citation>
    <scope>NUCLEOTIDE SEQUENCE [LARGE SCALE GENOMIC DNA]</scope>
</reference>
<dbReference type="PANTHER" id="PTHR11142:SF4">
    <property type="entry name" value="PSEUDOURIDYLATE SYNTHASE 1 HOMOLOG"/>
    <property type="match status" value="1"/>
</dbReference>
<dbReference type="STRING" id="4781.A0A0P1AIJ4"/>
<dbReference type="RefSeq" id="XP_024577101.1">
    <property type="nucleotide sequence ID" value="XM_024726422.1"/>
</dbReference>
<accession>A0A0P1AIJ4</accession>
<evidence type="ECO:0000259" key="7">
    <source>
        <dbReference type="Pfam" id="PF01416"/>
    </source>
</evidence>
<comment type="similarity">
    <text evidence="1">Belongs to the tRNA pseudouridine synthase TruA family.</text>
</comment>
<evidence type="ECO:0000256" key="1">
    <source>
        <dbReference type="ARBA" id="ARBA00009375"/>
    </source>
</evidence>
<dbReference type="GeneID" id="36405971"/>
<dbReference type="InterPro" id="IPR041708">
    <property type="entry name" value="PUS1/PUS2-like"/>
</dbReference>
<dbReference type="Proteomes" id="UP000054928">
    <property type="component" value="Unassembled WGS sequence"/>
</dbReference>
<evidence type="ECO:0000313" key="9">
    <source>
        <dbReference type="Proteomes" id="UP000054928"/>
    </source>
</evidence>
<feature type="active site" description="Nucleophile" evidence="5">
    <location>
        <position position="111"/>
    </location>
</feature>
<dbReference type="InterPro" id="IPR020103">
    <property type="entry name" value="PsdUridine_synth_cat_dom_sf"/>
</dbReference>
<evidence type="ECO:0000256" key="4">
    <source>
        <dbReference type="ARBA" id="ARBA00036943"/>
    </source>
</evidence>
<proteinExistence type="inferred from homology"/>
<dbReference type="GO" id="GO:0003723">
    <property type="term" value="F:RNA binding"/>
    <property type="evidence" value="ECO:0007669"/>
    <property type="project" value="InterPro"/>
</dbReference>
<evidence type="ECO:0000256" key="6">
    <source>
        <dbReference type="PIRSR" id="PIRSR641708-2"/>
    </source>
</evidence>
<dbReference type="GO" id="GO:0009982">
    <property type="term" value="F:pseudouridine synthase activity"/>
    <property type="evidence" value="ECO:0007669"/>
    <property type="project" value="InterPro"/>
</dbReference>
<dbReference type="EMBL" id="CCYD01000523">
    <property type="protein sequence ID" value="CEG40732.1"/>
    <property type="molecule type" value="Genomic_DNA"/>
</dbReference>
<dbReference type="Gene3D" id="3.30.70.580">
    <property type="entry name" value="Pseudouridine synthase I, catalytic domain, N-terminal subdomain"/>
    <property type="match status" value="1"/>
</dbReference>
<name>A0A0P1AIJ4_PLAHL</name>
<keyword evidence="3" id="KW-0413">Isomerase</keyword>
<keyword evidence="9" id="KW-1185">Reference proteome</keyword>
<organism evidence="8 9">
    <name type="scientific">Plasmopara halstedii</name>
    <name type="common">Downy mildew of sunflower</name>
    <dbReference type="NCBI Taxonomy" id="4781"/>
    <lineage>
        <taxon>Eukaryota</taxon>
        <taxon>Sar</taxon>
        <taxon>Stramenopiles</taxon>
        <taxon>Oomycota</taxon>
        <taxon>Peronosporomycetes</taxon>
        <taxon>Peronosporales</taxon>
        <taxon>Peronosporaceae</taxon>
        <taxon>Plasmopara</taxon>
    </lineage>
</organism>
<dbReference type="CDD" id="cd02568">
    <property type="entry name" value="PseudoU_synth_PUS1_PUS2"/>
    <property type="match status" value="1"/>
</dbReference>
<keyword evidence="2" id="KW-0819">tRNA processing</keyword>
<comment type="catalytic activity">
    <reaction evidence="4">
        <text>a uridine in tRNA = a pseudouridine in tRNA</text>
        <dbReference type="Rhea" id="RHEA:54572"/>
        <dbReference type="Rhea" id="RHEA-COMP:13339"/>
        <dbReference type="Rhea" id="RHEA-COMP:13934"/>
        <dbReference type="ChEBI" id="CHEBI:65314"/>
        <dbReference type="ChEBI" id="CHEBI:65315"/>
    </reaction>
</comment>
<dbReference type="InterPro" id="IPR020094">
    <property type="entry name" value="TruA/RsuA/RluB/E/F_N"/>
</dbReference>
<dbReference type="OrthoDB" id="10256309at2759"/>
<dbReference type="GO" id="GO:0031119">
    <property type="term" value="P:tRNA pseudouridine synthesis"/>
    <property type="evidence" value="ECO:0007669"/>
    <property type="project" value="InterPro"/>
</dbReference>
<dbReference type="Pfam" id="PF01416">
    <property type="entry name" value="PseudoU_synth_1"/>
    <property type="match status" value="1"/>
</dbReference>
<feature type="binding site" evidence="6">
    <location>
        <position position="178"/>
    </location>
    <ligand>
        <name>substrate</name>
    </ligand>
</feature>